<evidence type="ECO:0000256" key="1">
    <source>
        <dbReference type="SAM" id="Coils"/>
    </source>
</evidence>
<name>A0A1J4JTY7_9EUKA</name>
<dbReference type="VEuPathDB" id="TrichDB:TRFO_07008"/>
<feature type="coiled-coil region" evidence="1">
    <location>
        <begin position="1250"/>
        <end position="1284"/>
    </location>
</feature>
<dbReference type="Proteomes" id="UP000179807">
    <property type="component" value="Unassembled WGS sequence"/>
</dbReference>
<feature type="region of interest" description="Disordered" evidence="2">
    <location>
        <begin position="894"/>
        <end position="914"/>
    </location>
</feature>
<comment type="caution">
    <text evidence="3">The sequence shown here is derived from an EMBL/GenBank/DDBJ whole genome shotgun (WGS) entry which is preliminary data.</text>
</comment>
<evidence type="ECO:0000313" key="4">
    <source>
        <dbReference type="Proteomes" id="UP000179807"/>
    </source>
</evidence>
<reference evidence="3" key="1">
    <citation type="submission" date="2016-10" db="EMBL/GenBank/DDBJ databases">
        <authorList>
            <person name="Benchimol M."/>
            <person name="Almeida L.G."/>
            <person name="Vasconcelos A.T."/>
            <person name="Perreira-Neves A."/>
            <person name="Rosa I.A."/>
            <person name="Tasca T."/>
            <person name="Bogo M.R."/>
            <person name="de Souza W."/>
        </authorList>
    </citation>
    <scope>NUCLEOTIDE SEQUENCE [LARGE SCALE GENOMIC DNA]</scope>
    <source>
        <strain evidence="3">K</strain>
    </source>
</reference>
<feature type="region of interest" description="Disordered" evidence="2">
    <location>
        <begin position="376"/>
        <end position="400"/>
    </location>
</feature>
<keyword evidence="1" id="KW-0175">Coiled coil</keyword>
<sequence>MTNINEVIKKILFPTNGGDPNSIEKKTIYAQTDSDFKTLQISITQIKPVMNILNSQFYNSYYTNLDTAQSYVRPYFEVFQSIMKCFRPIEMALQNPKINIESSVNQYMELFSYFVREYISFFKTVELTNEIYIEIYGNFSIVLSIFLGNIVNQKSTLTREKFIDSLEMINESLNLFSVIIEQQQLKDSITKLKFMFESTPLEYTEELYSSYNSFTSLLNQQTKFEYQQYSTLLDSFNEFRYNLILANITPNFLSLLSQIGCSIISGKQLCKVSKSLKTLLDFFQKNEKIEPFADFSMISSLPELVEMLISYQLKENEFLQRYKILDDELVSFISTWFRPKSTSHSDKLDSVIEYITQKTNTKVIEKVSQFMNKNANSVTENPNENNSSNNNNDNFTNPDAISNINASDKIMDTIPENFDEIILTDPNFETIIFDSNSNFSFDSENNLNSLDPSIENKNTSKISHFETNNLIIESYIFYQKQYEASDKSKNLLYSLISNTTLHQIALIIKTIYLNSESMKGKNDPKLALISDLKKDIHQILSFDGITENSTYFLSLFINALNVLENAKNTIKDTNTFDEIFFKFGQFIPPPDAFKENLNINTRFNNLQHTAGFLIERPLHILDSMKKLLASENSLTDELIDRTAVQVDASDDIINMFIAEVDMCVILLSFLEKLEKLNRMLNVETIAYSKETQYLENDLKASLYLLSLISNSFFSFKLTKEFYLTYLQYIFSLMNDNIPTLDIGQIIPYFDFSELFNTSIYSSLLLEFYSHVIGSEEFVKIVEQIRQISLVTYTKFVNDDDKKLVYLVNESIKSSQDVLSTIHKKINNLGTSIVTSIASFNELFDLVKYLTLSSENRENQNKLTNNINELLGNNSYELSDDLKLEFPVSNNGDINSEITNSNTESNNNKNNRFDSNDERKHYSLLPLALCNYSKCVMKNLYVIAQSDYLNPELSDKMKNAANQLSDILDNTLPNAFSKELENVQVVLIKLINEIRIILKDYAIIDVAKQAEVFFDDILSYYERTPDQTMSSEILKGLSALKIALDDLCTSQKEIISYIAIVRMHIILEKMYQKPDELIPSFDKFNEMINISFSVYLIKKVIFIMLFMYNQTSKQDPALEFLTSEFPEKDNFCEEDDDIDQPFSIIIQNLISTVSDCTDAQFKLKKVVDEGKKNSSQLGIATSNLLSDIRQKISNFGHFADDEEIEALKSECHELINKLEEKEKISQVNFDGLEVKLDMRYLPNTNRIITQLDEENLQIALKNITLDELKKKRDIINQIVEEKEQKFLQTKNNSIPKKRKLQKEKTLEIIEMMKEIAASKSSLKIEYPDLQAQLDELNSENEYLQEQIRILESRHATTQEDEIEMLMTKPSNVFCSYQEIQSNDRENDALKKQINETKESIDRLRKRLSTIKKPLIEETNMIKLLKEIRPREVSETLLDEDFYRNFVKTTKRQASIMMDEWNKLRVMLRSALENEATHS</sequence>
<dbReference type="GeneID" id="94828142"/>
<accession>A0A1J4JTY7</accession>
<evidence type="ECO:0000256" key="2">
    <source>
        <dbReference type="SAM" id="MobiDB-lite"/>
    </source>
</evidence>
<evidence type="ECO:0000313" key="3">
    <source>
        <dbReference type="EMBL" id="OHT02599.1"/>
    </source>
</evidence>
<feature type="coiled-coil region" evidence="1">
    <location>
        <begin position="1318"/>
        <end position="1405"/>
    </location>
</feature>
<organism evidence="3 4">
    <name type="scientific">Tritrichomonas foetus</name>
    <dbReference type="NCBI Taxonomy" id="1144522"/>
    <lineage>
        <taxon>Eukaryota</taxon>
        <taxon>Metamonada</taxon>
        <taxon>Parabasalia</taxon>
        <taxon>Tritrichomonadida</taxon>
        <taxon>Tritrichomonadidae</taxon>
        <taxon>Tritrichomonas</taxon>
    </lineage>
</organism>
<gene>
    <name evidence="3" type="ORF">TRFO_07008</name>
</gene>
<keyword evidence="4" id="KW-1185">Reference proteome</keyword>
<proteinExistence type="predicted"/>
<dbReference type="EMBL" id="MLAK01000860">
    <property type="protein sequence ID" value="OHT02599.1"/>
    <property type="molecule type" value="Genomic_DNA"/>
</dbReference>
<protein>
    <submittedName>
        <fullName evidence="3">Uncharacterized protein</fullName>
    </submittedName>
</protein>
<feature type="compositionally biased region" description="Low complexity" evidence="2">
    <location>
        <begin position="894"/>
        <end position="909"/>
    </location>
</feature>
<dbReference type="RefSeq" id="XP_068355735.1">
    <property type="nucleotide sequence ID" value="XM_068493438.1"/>
</dbReference>